<dbReference type="InterPro" id="IPR002110">
    <property type="entry name" value="Ankyrin_rpt"/>
</dbReference>
<dbReference type="InterPro" id="IPR011009">
    <property type="entry name" value="Kinase-like_dom_sf"/>
</dbReference>
<reference evidence="26" key="2">
    <citation type="submission" date="2025-09" db="UniProtKB">
        <authorList>
            <consortium name="Ensembl"/>
        </authorList>
    </citation>
    <scope>IDENTIFICATION</scope>
</reference>
<dbReference type="SUPFAM" id="SSF56112">
    <property type="entry name" value="Protein kinase-like (PK-like)"/>
    <property type="match status" value="1"/>
</dbReference>
<evidence type="ECO:0000256" key="22">
    <source>
        <dbReference type="PROSITE-ProRule" id="PRU00023"/>
    </source>
</evidence>
<evidence type="ECO:0000256" key="1">
    <source>
        <dbReference type="ARBA" id="ARBA00004214"/>
    </source>
</evidence>
<dbReference type="Pfam" id="PF12796">
    <property type="entry name" value="Ank_2"/>
    <property type="match status" value="1"/>
</dbReference>
<evidence type="ECO:0000256" key="2">
    <source>
        <dbReference type="ARBA" id="ARBA00004496"/>
    </source>
</evidence>
<comment type="similarity">
    <text evidence="16">Belongs to the protein kinase superfamily.</text>
</comment>
<dbReference type="GO" id="GO:0004672">
    <property type="term" value="F:protein kinase activity"/>
    <property type="evidence" value="ECO:0007669"/>
    <property type="project" value="InterPro"/>
</dbReference>
<feature type="compositionally biased region" description="Basic and acidic residues" evidence="24">
    <location>
        <begin position="1027"/>
        <end position="1036"/>
    </location>
</feature>
<keyword evidence="7" id="KW-0132">Cell division</keyword>
<evidence type="ECO:0000256" key="19">
    <source>
        <dbReference type="ARBA" id="ARBA00073130"/>
    </source>
</evidence>
<dbReference type="FunFam" id="1.25.40.20:FF:000153">
    <property type="entry name" value="inactive serine/threonine-protein kinase TEX14 isoform X3"/>
    <property type="match status" value="1"/>
</dbReference>
<keyword evidence="6" id="KW-0597">Phosphoprotein</keyword>
<dbReference type="SUPFAM" id="SSF48403">
    <property type="entry name" value="Ankyrin repeat"/>
    <property type="match status" value="1"/>
</dbReference>
<accession>A0A8C9QBP4</accession>
<organism evidence="26 27">
    <name type="scientific">Spermophilus dauricus</name>
    <name type="common">Daurian ground squirrel</name>
    <dbReference type="NCBI Taxonomy" id="99837"/>
    <lineage>
        <taxon>Eukaryota</taxon>
        <taxon>Metazoa</taxon>
        <taxon>Chordata</taxon>
        <taxon>Craniata</taxon>
        <taxon>Vertebrata</taxon>
        <taxon>Euteleostomi</taxon>
        <taxon>Mammalia</taxon>
        <taxon>Eutheria</taxon>
        <taxon>Euarchontoglires</taxon>
        <taxon>Glires</taxon>
        <taxon>Rodentia</taxon>
        <taxon>Sciuromorpha</taxon>
        <taxon>Sciuridae</taxon>
        <taxon>Xerinae</taxon>
        <taxon>Marmotini</taxon>
        <taxon>Spermophilus</taxon>
    </lineage>
</organism>
<dbReference type="Pfam" id="PF07714">
    <property type="entry name" value="PK_Tyr_Ser-Thr"/>
    <property type="match status" value="1"/>
</dbReference>
<evidence type="ECO:0000256" key="10">
    <source>
        <dbReference type="ARBA" id="ARBA00022776"/>
    </source>
</evidence>
<dbReference type="GO" id="GO:0007140">
    <property type="term" value="P:male meiotic nuclear division"/>
    <property type="evidence" value="ECO:0007669"/>
    <property type="project" value="InterPro"/>
</dbReference>
<dbReference type="Proteomes" id="UP000694422">
    <property type="component" value="Unplaced"/>
</dbReference>
<dbReference type="InterPro" id="IPR039339">
    <property type="entry name" value="Tex14"/>
</dbReference>
<dbReference type="GO" id="GO:0005524">
    <property type="term" value="F:ATP binding"/>
    <property type="evidence" value="ECO:0007669"/>
    <property type="project" value="UniProtKB-KW"/>
</dbReference>
<evidence type="ECO:0000256" key="12">
    <source>
        <dbReference type="ARBA" id="ARBA00022840"/>
    </source>
</evidence>
<dbReference type="InterPro" id="IPR001245">
    <property type="entry name" value="Ser-Thr/Tyr_kinase_cat_dom"/>
</dbReference>
<dbReference type="GO" id="GO:0000776">
    <property type="term" value="C:kinetochore"/>
    <property type="evidence" value="ECO:0007669"/>
    <property type="project" value="UniProtKB-KW"/>
</dbReference>
<feature type="compositionally biased region" description="Polar residues" evidence="24">
    <location>
        <begin position="894"/>
        <end position="911"/>
    </location>
</feature>
<keyword evidence="9" id="KW-0547">Nucleotide-binding</keyword>
<feature type="compositionally biased region" description="Basic and acidic residues" evidence="24">
    <location>
        <begin position="1005"/>
        <end position="1014"/>
    </location>
</feature>
<dbReference type="GO" id="GO:0045171">
    <property type="term" value="C:intercellular bridge"/>
    <property type="evidence" value="ECO:0007669"/>
    <property type="project" value="TreeGrafter"/>
</dbReference>
<proteinExistence type="inferred from homology"/>
<dbReference type="GO" id="GO:0030496">
    <property type="term" value="C:midbody"/>
    <property type="evidence" value="ECO:0007669"/>
    <property type="project" value="UniProtKB-SubCell"/>
</dbReference>
<dbReference type="GO" id="GO:0051306">
    <property type="term" value="P:mitotic sister chromatid separation"/>
    <property type="evidence" value="ECO:0007669"/>
    <property type="project" value="InterPro"/>
</dbReference>
<keyword evidence="4" id="KW-0158">Chromosome</keyword>
<evidence type="ECO:0000256" key="21">
    <source>
        <dbReference type="ARBA" id="ARBA00083992"/>
    </source>
</evidence>
<dbReference type="Gene3D" id="1.10.510.10">
    <property type="entry name" value="Transferase(Phosphotransferase) domain 1"/>
    <property type="match status" value="1"/>
</dbReference>
<comment type="subunit">
    <text evidence="18">Interacts with KIF23 and RBM44. Interacts with CEP55; inhibiting interaction between CEP55 and PDCD6IP/ALIX and TSG101.</text>
</comment>
<feature type="compositionally biased region" description="Polar residues" evidence="24">
    <location>
        <begin position="872"/>
        <end position="885"/>
    </location>
</feature>
<feature type="coiled-coil region" evidence="23">
    <location>
        <begin position="653"/>
        <end position="680"/>
    </location>
</feature>
<keyword evidence="5" id="KW-0963">Cytoplasm</keyword>
<evidence type="ECO:0000256" key="13">
    <source>
        <dbReference type="ARBA" id="ARBA00023043"/>
    </source>
</evidence>
<keyword evidence="23" id="KW-0175">Coiled coil</keyword>
<dbReference type="SMART" id="SM00248">
    <property type="entry name" value="ANK"/>
    <property type="match status" value="3"/>
</dbReference>
<feature type="domain" description="Protein kinase" evidence="25">
    <location>
        <begin position="199"/>
        <end position="512"/>
    </location>
</feature>
<dbReference type="InterPro" id="IPR000719">
    <property type="entry name" value="Prot_kinase_dom"/>
</dbReference>
<feature type="region of interest" description="Disordered" evidence="24">
    <location>
        <begin position="987"/>
        <end position="1052"/>
    </location>
</feature>
<evidence type="ECO:0000256" key="16">
    <source>
        <dbReference type="ARBA" id="ARBA00038349"/>
    </source>
</evidence>
<evidence type="ECO:0000256" key="8">
    <source>
        <dbReference type="ARBA" id="ARBA00022737"/>
    </source>
</evidence>
<feature type="compositionally biased region" description="Polar residues" evidence="24">
    <location>
        <begin position="842"/>
        <end position="865"/>
    </location>
</feature>
<evidence type="ECO:0000256" key="15">
    <source>
        <dbReference type="ARBA" id="ARBA00023328"/>
    </source>
</evidence>
<dbReference type="PROSITE" id="PS50297">
    <property type="entry name" value="ANK_REP_REGION"/>
    <property type="match status" value="2"/>
</dbReference>
<comment type="subcellular location">
    <subcellularLocation>
        <location evidence="3">Chromosome</location>
        <location evidence="3">Centromere</location>
        <location evidence="3">Kinetochore</location>
    </subcellularLocation>
    <subcellularLocation>
        <location evidence="2">Cytoplasm</location>
    </subcellularLocation>
    <subcellularLocation>
        <location evidence="1">Midbody</location>
    </subcellularLocation>
</comment>
<reference evidence="26" key="1">
    <citation type="submission" date="2025-08" db="UniProtKB">
        <authorList>
            <consortium name="Ensembl"/>
        </authorList>
    </citation>
    <scope>IDENTIFICATION</scope>
</reference>
<sequence length="1443" mass="161734">MSRAIHLPVPCPVRLGTLRNDSLEAQLHEYVKQGNYVKVKKILKKGIYVDAVNSLGQTALFVAALLGLTKVVDVLVDYGSDPNHRCFDGSTPVHAAAFSGNQWILSKLLDAGGDLRLHDEKGRNPQTWALAAGKDRSTPMVEFMQRCASHMQAIIQGFSYDLLKKIDSPQRLICSPPWFGGLMQGNPNGSPNRLLKAGVISAQNIYSFGFGKFYLTGGTQLAYLGSLPVIGEKEVIQADDEPTFSFFSGPYMVMTNLVWNGSRVTVKELNLPTHPHCSRLRLADLLIAEQEHSSKLRHPHLLQLMAVCLSQDLEKTRLVYERITIGTLFSVLHERRSQFPVLHMEVIVPLLLQIADALRYLHSRGFVHRSLSSYAVHIVSTGEARLTNLEYMMESQDSGIHRDLTRVPLPTQLYNWAAPEVILQKAATVKSDVYSFSMIIQEILTDNIPWNGLDGSVIKEAVVLGNCLEADVRLPKPYYDIVKSGIQVKQKDRTMNLQDIRYILKNDLKEFIGAQRTQLTKSPRAQRYEPHPDVSVYLGLTSEHPKATSDLEIKELKETGSQPHSPRGHFSPTAKVTLAPQIPDSSLMAQESQNPGTPFPAPPFMAEEIHKTRTSQESLCSFEINEIYSGCLHLGDDREEEHPGTASSLEGYRPNLVGELQSVEEELEKMEREAYFCDEDESSSEVDTELSFGYWQNGSLDSLSLPEPTREAKGKVSSRSMTEEYISKCVLNLKISQTLMHQNADLLRNTQQKIDELELLENEQETCRSSWATSREFSDTYDSPSALGPPALSYIPPVMQLSWSPKSDTSGNCPTLARSPRTVKGFGGGHLGKKPKKRSDCGWQSLTQVSEESTGEQPETSQQLPTVCGPGKQNTDEQSQTTQGAKDSLERSRNQNSSVEGVSSEIYNTKSRNNEDDGEIHIKWKMEVKEMAEKAATGQLTVPPWHPQSSLTLISEAENQPAPLMQPPVKDPQNMDWKQVVVYHRENDEPGGNIKFGKMDSSGCDSDKHSKQPEPQRFTSIRHLSPRKNEQPEHSESFQASSDASVAVEKSYSTSSPIEKDFEEIQGAFAQPPVCGKEIFQMRKILGRNAEILTRPQFQPIQSIEGKQEETLKESPKELKEKDISLTDIQDLSSISYEQDSSFKKASCKTPKINHAPTSVSTPLSPGSISSSASRYKDCLESITLQDQTRSTSCWNSQESIRIFSDKFITIREKAKSLDSLLTSSETPALKRLSACAVVGSSSMATTSDTSTQATQRRSLPKELMEAISQHHIDELPPPSQELLDEIEHLKQQQNSSTVLHENTVHDLGITANDQKHLEEQETDYNKNDNILLWTRETEDLEEDTERAHSTLDEDLERWFQPSEESMEQQDPRKGSTREKATNDQEVGEKHRKREKSIKPERRKSDSFLGASEEDELKPCFWKRLGWSEPSRIIVLDQSDLSD</sequence>
<dbReference type="GO" id="GO:0043063">
    <property type="term" value="P:intercellular bridge organization"/>
    <property type="evidence" value="ECO:0007669"/>
    <property type="project" value="InterPro"/>
</dbReference>
<dbReference type="Ensembl" id="ENSSDAT00000025432.1">
    <property type="protein sequence ID" value="ENSSDAP00000022260.1"/>
    <property type="gene ID" value="ENSSDAG00000020206.1"/>
</dbReference>
<keyword evidence="15" id="KW-0137">Centromere</keyword>
<evidence type="ECO:0000256" key="20">
    <source>
        <dbReference type="ARBA" id="ARBA00081075"/>
    </source>
</evidence>
<dbReference type="GO" id="GO:0008608">
    <property type="term" value="P:attachment of spindle microtubules to kinetochore"/>
    <property type="evidence" value="ECO:0007669"/>
    <property type="project" value="InterPro"/>
</dbReference>
<feature type="compositionally biased region" description="Basic and acidic residues" evidence="24">
    <location>
        <begin position="1370"/>
        <end position="1389"/>
    </location>
</feature>
<feature type="region of interest" description="Disordered" evidence="24">
    <location>
        <begin position="804"/>
        <end position="915"/>
    </location>
</feature>
<protein>
    <recommendedName>
        <fullName evidence="19">Inactive serine/threonine-protein kinase TEX14</fullName>
    </recommendedName>
    <alternativeName>
        <fullName evidence="21">Testis-expressed sequence 14</fullName>
    </alternativeName>
    <alternativeName>
        <fullName evidence="20">Testis-expressed sequence 14 protein</fullName>
    </alternativeName>
</protein>
<evidence type="ECO:0000256" key="4">
    <source>
        <dbReference type="ARBA" id="ARBA00022454"/>
    </source>
</evidence>
<evidence type="ECO:0000256" key="14">
    <source>
        <dbReference type="ARBA" id="ARBA00023306"/>
    </source>
</evidence>
<dbReference type="PANTHER" id="PTHR23060:SF1">
    <property type="entry name" value="INACTIVE SERINE_THREONINE-PROTEIN KINASE TEX14"/>
    <property type="match status" value="1"/>
</dbReference>
<keyword evidence="13 22" id="KW-0040">ANK repeat</keyword>
<evidence type="ECO:0000313" key="26">
    <source>
        <dbReference type="Ensembl" id="ENSSDAP00000022260.1"/>
    </source>
</evidence>
<dbReference type="GO" id="GO:0051301">
    <property type="term" value="P:cell division"/>
    <property type="evidence" value="ECO:0007669"/>
    <property type="project" value="UniProtKB-KW"/>
</dbReference>
<evidence type="ECO:0000256" key="17">
    <source>
        <dbReference type="ARBA" id="ARBA00057673"/>
    </source>
</evidence>
<keyword evidence="14" id="KW-0131">Cell cycle</keyword>
<evidence type="ECO:0000256" key="11">
    <source>
        <dbReference type="ARBA" id="ARBA00022838"/>
    </source>
</evidence>
<evidence type="ECO:0000256" key="6">
    <source>
        <dbReference type="ARBA" id="ARBA00022553"/>
    </source>
</evidence>
<dbReference type="GO" id="GO:0005737">
    <property type="term" value="C:cytoplasm"/>
    <property type="evidence" value="ECO:0007669"/>
    <property type="project" value="UniProtKB-SubCell"/>
</dbReference>
<feature type="repeat" description="ANK" evidence="22">
    <location>
        <begin position="88"/>
        <end position="120"/>
    </location>
</feature>
<keyword evidence="8" id="KW-0677">Repeat</keyword>
<feature type="repeat" description="ANK" evidence="22">
    <location>
        <begin position="55"/>
        <end position="87"/>
    </location>
</feature>
<keyword evidence="12" id="KW-0067">ATP-binding</keyword>
<dbReference type="Gene3D" id="1.25.40.20">
    <property type="entry name" value="Ankyrin repeat-containing domain"/>
    <property type="match status" value="1"/>
</dbReference>
<evidence type="ECO:0000259" key="25">
    <source>
        <dbReference type="PROSITE" id="PS50011"/>
    </source>
</evidence>
<keyword evidence="27" id="KW-1185">Reference proteome</keyword>
<comment type="function">
    <text evidence="17">Required both for the formation of intercellular bridges during meiosis and for kinetochore-microtubule attachment during mitosis. Intercellular bridges are evolutionarily conserved structures that connect differentiating germ cells and are required for spermatogenesis and male fertility. Acts by promoting the conversion of midbodies into intercellular bridges via its interaction with CEP55: interaction with CEP55 inhibits the interaction between CEP55 and PDCD6IP/ALIX and TSG101, blocking cell abscission and leading to transform midbodies into intercellular bridges. Also plays a role during mitosis: recruited to kinetochores by PLK1 during early mitosis and regulates the maturation of the outer kinetochores and microtubule attachment. Has no protein kinase activity in vitro.</text>
</comment>
<evidence type="ECO:0000313" key="27">
    <source>
        <dbReference type="Proteomes" id="UP000694422"/>
    </source>
</evidence>
<feature type="region of interest" description="Disordered" evidence="24">
    <location>
        <begin position="1356"/>
        <end position="1415"/>
    </location>
</feature>
<evidence type="ECO:0000256" key="24">
    <source>
        <dbReference type="SAM" id="MobiDB-lite"/>
    </source>
</evidence>
<evidence type="ECO:0000256" key="9">
    <source>
        <dbReference type="ARBA" id="ARBA00022741"/>
    </source>
</evidence>
<dbReference type="InterPro" id="IPR036770">
    <property type="entry name" value="Ankyrin_rpt-contain_sf"/>
</dbReference>
<dbReference type="FunFam" id="1.10.510.10:FF:000428">
    <property type="entry name" value="inactive serine/threonine-protein kinase TEX14 isoform X1"/>
    <property type="match status" value="1"/>
</dbReference>
<keyword evidence="10" id="KW-0498">Mitosis</keyword>
<evidence type="ECO:0000256" key="23">
    <source>
        <dbReference type="SAM" id="Coils"/>
    </source>
</evidence>
<dbReference type="PANTHER" id="PTHR23060">
    <property type="entry name" value="TESTIS EXPRESSED GENE 14"/>
    <property type="match status" value="1"/>
</dbReference>
<evidence type="ECO:0000256" key="18">
    <source>
        <dbReference type="ARBA" id="ARBA00066020"/>
    </source>
</evidence>
<feature type="compositionally biased region" description="Basic and acidic residues" evidence="24">
    <location>
        <begin position="1397"/>
        <end position="1406"/>
    </location>
</feature>
<dbReference type="GO" id="GO:0007094">
    <property type="term" value="P:mitotic spindle assembly checkpoint signaling"/>
    <property type="evidence" value="ECO:0007669"/>
    <property type="project" value="InterPro"/>
</dbReference>
<evidence type="ECO:0000256" key="5">
    <source>
        <dbReference type="ARBA" id="ARBA00022490"/>
    </source>
</evidence>
<feature type="compositionally biased region" description="Polar residues" evidence="24">
    <location>
        <begin position="804"/>
        <end position="813"/>
    </location>
</feature>
<dbReference type="PROSITE" id="PS50088">
    <property type="entry name" value="ANK_REPEAT"/>
    <property type="match status" value="2"/>
</dbReference>
<name>A0A8C9QBP4_SPEDA</name>
<evidence type="ECO:0000256" key="7">
    <source>
        <dbReference type="ARBA" id="ARBA00022618"/>
    </source>
</evidence>
<evidence type="ECO:0000256" key="3">
    <source>
        <dbReference type="ARBA" id="ARBA00004629"/>
    </source>
</evidence>
<keyword evidence="11" id="KW-0995">Kinetochore</keyword>
<dbReference type="PROSITE" id="PS50011">
    <property type="entry name" value="PROTEIN_KINASE_DOM"/>
    <property type="match status" value="1"/>
</dbReference>